<accession>A0A151WI12</accession>
<name>A0A151WI12_9HYME</name>
<evidence type="ECO:0000313" key="3">
    <source>
        <dbReference type="Proteomes" id="UP000075809"/>
    </source>
</evidence>
<organism evidence="2 3">
    <name type="scientific">Mycetomoellerius zeteki</name>
    <dbReference type="NCBI Taxonomy" id="64791"/>
    <lineage>
        <taxon>Eukaryota</taxon>
        <taxon>Metazoa</taxon>
        <taxon>Ecdysozoa</taxon>
        <taxon>Arthropoda</taxon>
        <taxon>Hexapoda</taxon>
        <taxon>Insecta</taxon>
        <taxon>Pterygota</taxon>
        <taxon>Neoptera</taxon>
        <taxon>Endopterygota</taxon>
        <taxon>Hymenoptera</taxon>
        <taxon>Apocrita</taxon>
        <taxon>Aculeata</taxon>
        <taxon>Formicoidea</taxon>
        <taxon>Formicidae</taxon>
        <taxon>Myrmicinae</taxon>
        <taxon>Mycetomoellerius</taxon>
    </lineage>
</organism>
<feature type="region of interest" description="Disordered" evidence="1">
    <location>
        <begin position="150"/>
        <end position="172"/>
    </location>
</feature>
<evidence type="ECO:0000256" key="1">
    <source>
        <dbReference type="SAM" id="MobiDB-lite"/>
    </source>
</evidence>
<protein>
    <submittedName>
        <fullName evidence="2">Uncharacterized protein</fullName>
    </submittedName>
</protein>
<sequence length="180" mass="20334">VDVKQSLVRAYVTQESSNSIGTDDKNKEVYKERREQWMKQRAIQSGTRRMKDVQDSFLPIDQILDCNDLARPHVIAFYIHAAVMSGPLESLSPSVGGSSSSIASAIAYPGMVPRVRPRDRVRGTYQLIFPFAHGVYLCQWKVSRCYPQKDTRRETSDSSSEQETRVKGDRPAALARLHFG</sequence>
<feature type="non-terminal residue" evidence="2">
    <location>
        <position position="1"/>
    </location>
</feature>
<gene>
    <name evidence="2" type="ORF">ALC60_13578</name>
</gene>
<reference evidence="2 3" key="1">
    <citation type="submission" date="2015-09" db="EMBL/GenBank/DDBJ databases">
        <title>Trachymyrmex zeteki WGS genome.</title>
        <authorList>
            <person name="Nygaard S."/>
            <person name="Hu H."/>
            <person name="Boomsma J."/>
            <person name="Zhang G."/>
        </authorList>
    </citation>
    <scope>NUCLEOTIDE SEQUENCE [LARGE SCALE GENOMIC DNA]</scope>
    <source>
        <strain evidence="2">Tzet28-1</strain>
        <tissue evidence="2">Whole body</tissue>
    </source>
</reference>
<evidence type="ECO:0000313" key="2">
    <source>
        <dbReference type="EMBL" id="KYQ47457.1"/>
    </source>
</evidence>
<dbReference type="Proteomes" id="UP000075809">
    <property type="component" value="Unassembled WGS sequence"/>
</dbReference>
<feature type="compositionally biased region" description="Basic and acidic residues" evidence="1">
    <location>
        <begin position="150"/>
        <end position="170"/>
    </location>
</feature>
<keyword evidence="3" id="KW-1185">Reference proteome</keyword>
<dbReference type="EMBL" id="KQ983106">
    <property type="protein sequence ID" value="KYQ47457.1"/>
    <property type="molecule type" value="Genomic_DNA"/>
</dbReference>
<proteinExistence type="predicted"/>
<dbReference type="AlphaFoldDB" id="A0A151WI12"/>